<comment type="subunit">
    <text evidence="11">Homohexamer.</text>
</comment>
<evidence type="ECO:0000256" key="5">
    <source>
        <dbReference type="ARBA" id="ARBA00022679"/>
    </source>
</evidence>
<evidence type="ECO:0000256" key="4">
    <source>
        <dbReference type="ARBA" id="ARBA00022490"/>
    </source>
</evidence>
<keyword evidence="8 11" id="KW-0067">ATP-binding</keyword>
<dbReference type="NCBIfam" id="TIGR02075">
    <property type="entry name" value="pyrH_bact"/>
    <property type="match status" value="1"/>
</dbReference>
<evidence type="ECO:0000256" key="11">
    <source>
        <dbReference type="HAMAP-Rule" id="MF_01220"/>
    </source>
</evidence>
<protein>
    <recommendedName>
        <fullName evidence="11">Uridylate kinase</fullName>
        <shortName evidence="11">UK</shortName>
        <ecNumber evidence="11">2.7.4.22</ecNumber>
    </recommendedName>
    <alternativeName>
        <fullName evidence="11">Uridine monophosphate kinase</fullName>
        <shortName evidence="11">UMP kinase</shortName>
        <shortName evidence="11">UMPK</shortName>
    </alternativeName>
</protein>
<feature type="binding site" evidence="11">
    <location>
        <position position="182"/>
    </location>
    <ligand>
        <name>ATP</name>
        <dbReference type="ChEBI" id="CHEBI:30616"/>
    </ligand>
</feature>
<dbReference type="AlphaFoldDB" id="A0A7C4TIF6"/>
<sequence length="250" mass="27500">MVKTLSSGGLFGIDSVSRKSTKYRRIILKISGEILGDKAGNFDPQVFSYLASEIFSIHKLGIRIGVVIGGGNIMRGGFTHWLNRIDADLCGMVATIINGIVLYSQLKKKGIEAYLRSNLEVKGVVERFNKLSDRELYDKGAVMIFVGGTGSPLFTTDTAAAIKASELDVDLLIKGTKVEGVFSDDPLKVKGAKFYRHINFKDVIEKNLKIMDTSAFNICKEANIPICVFNLMKYPLKKVVLGERIGTIID</sequence>
<accession>A0A7C4TIF6</accession>
<dbReference type="InterPro" id="IPR001048">
    <property type="entry name" value="Asp/Glu/Uridylate_kinase"/>
</dbReference>
<dbReference type="InterPro" id="IPR015963">
    <property type="entry name" value="Uridylate_kinase_bac"/>
</dbReference>
<dbReference type="EMBL" id="DTGZ01000194">
    <property type="protein sequence ID" value="HGV98643.1"/>
    <property type="molecule type" value="Genomic_DNA"/>
</dbReference>
<evidence type="ECO:0000256" key="1">
    <source>
        <dbReference type="ARBA" id="ARBA00004496"/>
    </source>
</evidence>
<comment type="caution">
    <text evidence="13">The sequence shown here is derived from an EMBL/GenBank/DDBJ whole genome shotgun (WGS) entry which is preliminary data.</text>
</comment>
<comment type="pathway">
    <text evidence="2 11">Pyrimidine metabolism; CTP biosynthesis via de novo pathway; UDP from UMP (UMPK route): step 1/1.</text>
</comment>
<feature type="binding site" evidence="11">
    <location>
        <position position="88"/>
    </location>
    <ligand>
        <name>UMP</name>
        <dbReference type="ChEBI" id="CHEBI:57865"/>
    </ligand>
</feature>
<feature type="binding site" evidence="11">
    <location>
        <position position="185"/>
    </location>
    <ligand>
        <name>ATP</name>
        <dbReference type="ChEBI" id="CHEBI:30616"/>
    </ligand>
</feature>
<comment type="caution">
    <text evidence="11">Lacks conserved residue(s) required for the propagation of feature annotation.</text>
</comment>
<keyword evidence="6 11" id="KW-0547">Nucleotide-binding</keyword>
<dbReference type="GO" id="GO:0033862">
    <property type="term" value="F:UMP kinase activity"/>
    <property type="evidence" value="ECO:0007669"/>
    <property type="project" value="UniProtKB-EC"/>
</dbReference>
<evidence type="ECO:0000259" key="12">
    <source>
        <dbReference type="Pfam" id="PF00696"/>
    </source>
</evidence>
<dbReference type="GO" id="GO:0005524">
    <property type="term" value="F:ATP binding"/>
    <property type="evidence" value="ECO:0007669"/>
    <property type="project" value="UniProtKB-KW"/>
</dbReference>
<dbReference type="PANTHER" id="PTHR42833">
    <property type="entry name" value="URIDYLATE KINASE"/>
    <property type="match status" value="1"/>
</dbReference>
<comment type="activity regulation">
    <text evidence="11">Inhibited by UTP.</text>
</comment>
<dbReference type="HAMAP" id="MF_01220_B">
    <property type="entry name" value="PyrH_B"/>
    <property type="match status" value="1"/>
</dbReference>
<comment type="subcellular location">
    <subcellularLocation>
        <location evidence="1 11">Cytoplasm</location>
    </subcellularLocation>
</comment>
<proteinExistence type="inferred from homology"/>
<dbReference type="InterPro" id="IPR011817">
    <property type="entry name" value="Uridylate_kinase"/>
</dbReference>
<dbReference type="PIRSF" id="PIRSF005650">
    <property type="entry name" value="Uridylate_kin"/>
    <property type="match status" value="1"/>
</dbReference>
<evidence type="ECO:0000256" key="9">
    <source>
        <dbReference type="ARBA" id="ARBA00022975"/>
    </source>
</evidence>
<dbReference type="Gene3D" id="3.40.1160.10">
    <property type="entry name" value="Acetylglutamate kinase-like"/>
    <property type="match status" value="1"/>
</dbReference>
<evidence type="ECO:0000256" key="2">
    <source>
        <dbReference type="ARBA" id="ARBA00004791"/>
    </source>
</evidence>
<keyword evidence="7 11" id="KW-0418">Kinase</keyword>
<feature type="binding site" evidence="11">
    <location>
        <position position="71"/>
    </location>
    <ligand>
        <name>ATP</name>
        <dbReference type="ChEBI" id="CHEBI:30616"/>
    </ligand>
</feature>
<feature type="binding site" evidence="11">
    <location>
        <position position="176"/>
    </location>
    <ligand>
        <name>ATP</name>
        <dbReference type="ChEBI" id="CHEBI:30616"/>
    </ligand>
</feature>
<dbReference type="EC" id="2.7.4.22" evidence="11"/>
<dbReference type="Pfam" id="PF00696">
    <property type="entry name" value="AA_kinase"/>
    <property type="match status" value="1"/>
</dbReference>
<feature type="binding site" evidence="11">
    <location>
        <begin position="149"/>
        <end position="156"/>
    </location>
    <ligand>
        <name>UMP</name>
        <dbReference type="ChEBI" id="CHEBI:57865"/>
    </ligand>
</feature>
<dbReference type="GO" id="GO:0044210">
    <property type="term" value="P:'de novo' CTP biosynthetic process"/>
    <property type="evidence" value="ECO:0007669"/>
    <property type="project" value="UniProtKB-UniRule"/>
</dbReference>
<name>A0A7C4TIF6_UNCW3</name>
<evidence type="ECO:0000256" key="10">
    <source>
        <dbReference type="ARBA" id="ARBA00047767"/>
    </source>
</evidence>
<comment type="catalytic activity">
    <reaction evidence="10 11">
        <text>UMP + ATP = UDP + ADP</text>
        <dbReference type="Rhea" id="RHEA:24400"/>
        <dbReference type="ChEBI" id="CHEBI:30616"/>
        <dbReference type="ChEBI" id="CHEBI:57865"/>
        <dbReference type="ChEBI" id="CHEBI:58223"/>
        <dbReference type="ChEBI" id="CHEBI:456216"/>
        <dbReference type="EC" id="2.7.4.22"/>
    </reaction>
</comment>
<dbReference type="CDD" id="cd04254">
    <property type="entry name" value="AAK_UMPK-PyrH-Ec"/>
    <property type="match status" value="1"/>
</dbReference>
<keyword evidence="9 11" id="KW-0665">Pyrimidine biosynthesis</keyword>
<dbReference type="UniPathway" id="UPA00159">
    <property type="reaction ID" value="UER00275"/>
</dbReference>
<gene>
    <name evidence="11 13" type="primary">pyrH</name>
    <name evidence="13" type="ORF">ENV60_10195</name>
</gene>
<dbReference type="GO" id="GO:0006225">
    <property type="term" value="P:UDP biosynthetic process"/>
    <property type="evidence" value="ECO:0007669"/>
    <property type="project" value="TreeGrafter"/>
</dbReference>
<dbReference type="GO" id="GO:0005737">
    <property type="term" value="C:cytoplasm"/>
    <property type="evidence" value="ECO:0007669"/>
    <property type="project" value="UniProtKB-SubCell"/>
</dbReference>
<keyword evidence="4 11" id="KW-0963">Cytoplasm</keyword>
<evidence type="ECO:0000256" key="7">
    <source>
        <dbReference type="ARBA" id="ARBA00022777"/>
    </source>
</evidence>
<organism evidence="13">
    <name type="scientific">candidate division WOR-3 bacterium</name>
    <dbReference type="NCBI Taxonomy" id="2052148"/>
    <lineage>
        <taxon>Bacteria</taxon>
        <taxon>Bacteria division WOR-3</taxon>
    </lineage>
</organism>
<feature type="binding site" evidence="11">
    <location>
        <begin position="29"/>
        <end position="32"/>
    </location>
    <ligand>
        <name>ATP</name>
        <dbReference type="ChEBI" id="CHEBI:30616"/>
    </ligand>
</feature>
<evidence type="ECO:0000256" key="6">
    <source>
        <dbReference type="ARBA" id="ARBA00022741"/>
    </source>
</evidence>
<comment type="function">
    <text evidence="11">Catalyzes the reversible phosphorylation of UMP to UDP.</text>
</comment>
<feature type="binding site" evidence="11">
    <location>
        <position position="75"/>
    </location>
    <ligand>
        <name>ATP</name>
        <dbReference type="ChEBI" id="CHEBI:30616"/>
    </ligand>
</feature>
<keyword evidence="5 11" id="KW-0808">Transferase</keyword>
<reference evidence="13" key="1">
    <citation type="journal article" date="2020" name="mSystems">
        <title>Genome- and Community-Level Interaction Insights into Carbon Utilization and Element Cycling Functions of Hydrothermarchaeota in Hydrothermal Sediment.</title>
        <authorList>
            <person name="Zhou Z."/>
            <person name="Liu Y."/>
            <person name="Xu W."/>
            <person name="Pan J."/>
            <person name="Luo Z.H."/>
            <person name="Li M."/>
        </authorList>
    </citation>
    <scope>NUCLEOTIDE SEQUENCE [LARGE SCALE GENOMIC DNA]</scope>
    <source>
        <strain evidence="13">SpSt-774</strain>
    </source>
</reference>
<feature type="binding site" evidence="11">
    <location>
        <position position="70"/>
    </location>
    <ligand>
        <name>UMP</name>
        <dbReference type="ChEBI" id="CHEBI:57865"/>
    </ligand>
</feature>
<evidence type="ECO:0000313" key="13">
    <source>
        <dbReference type="EMBL" id="HGV98643.1"/>
    </source>
</evidence>
<evidence type="ECO:0000256" key="3">
    <source>
        <dbReference type="ARBA" id="ARBA00007614"/>
    </source>
</evidence>
<dbReference type="PANTHER" id="PTHR42833:SF4">
    <property type="entry name" value="URIDYLATE KINASE PUMPKIN, CHLOROPLASTIC"/>
    <property type="match status" value="1"/>
</dbReference>
<comment type="similarity">
    <text evidence="3 11">Belongs to the UMP kinase family.</text>
</comment>
<feature type="domain" description="Aspartate/glutamate/uridylate kinase" evidence="12">
    <location>
        <begin position="25"/>
        <end position="230"/>
    </location>
</feature>
<evidence type="ECO:0000256" key="8">
    <source>
        <dbReference type="ARBA" id="ARBA00022840"/>
    </source>
</evidence>
<dbReference type="InterPro" id="IPR036393">
    <property type="entry name" value="AceGlu_kinase-like_sf"/>
</dbReference>
<dbReference type="SUPFAM" id="SSF53633">
    <property type="entry name" value="Carbamate kinase-like"/>
    <property type="match status" value="1"/>
</dbReference>